<gene>
    <name evidence="2" type="ORF">QNI16_18490</name>
</gene>
<comment type="caution">
    <text evidence="2">The sequence shown here is derived from an EMBL/GenBank/DDBJ whole genome shotgun (WGS) entry which is preliminary data.</text>
</comment>
<name>A0AAE3QTE2_9BACT</name>
<evidence type="ECO:0000313" key="3">
    <source>
        <dbReference type="Proteomes" id="UP001241110"/>
    </source>
</evidence>
<dbReference type="Proteomes" id="UP001241110">
    <property type="component" value="Unassembled WGS sequence"/>
</dbReference>
<evidence type="ECO:0000256" key="1">
    <source>
        <dbReference type="SAM" id="MobiDB-lite"/>
    </source>
</evidence>
<feature type="region of interest" description="Disordered" evidence="1">
    <location>
        <begin position="29"/>
        <end position="70"/>
    </location>
</feature>
<organism evidence="2 3">
    <name type="scientific">Xanthocytophaga flava</name>
    <dbReference type="NCBI Taxonomy" id="3048013"/>
    <lineage>
        <taxon>Bacteria</taxon>
        <taxon>Pseudomonadati</taxon>
        <taxon>Bacteroidota</taxon>
        <taxon>Cytophagia</taxon>
        <taxon>Cytophagales</taxon>
        <taxon>Rhodocytophagaceae</taxon>
        <taxon>Xanthocytophaga</taxon>
    </lineage>
</organism>
<evidence type="ECO:0008006" key="4">
    <source>
        <dbReference type="Google" id="ProtNLM"/>
    </source>
</evidence>
<proteinExistence type="predicted"/>
<reference evidence="2" key="1">
    <citation type="submission" date="2023-05" db="EMBL/GenBank/DDBJ databases">
        <authorList>
            <person name="Zhang X."/>
        </authorList>
    </citation>
    <scope>NUCLEOTIDE SEQUENCE</scope>
    <source>
        <strain evidence="2">YF14B1</strain>
    </source>
</reference>
<feature type="compositionally biased region" description="Basic and acidic residues" evidence="1">
    <location>
        <begin position="29"/>
        <end position="38"/>
    </location>
</feature>
<feature type="compositionally biased region" description="Polar residues" evidence="1">
    <location>
        <begin position="40"/>
        <end position="70"/>
    </location>
</feature>
<dbReference type="PROSITE" id="PS51257">
    <property type="entry name" value="PROKAR_LIPOPROTEIN"/>
    <property type="match status" value="1"/>
</dbReference>
<dbReference type="EMBL" id="JASJOS010000008">
    <property type="protein sequence ID" value="MDJ1482499.1"/>
    <property type="molecule type" value="Genomic_DNA"/>
</dbReference>
<dbReference type="RefSeq" id="WP_313981720.1">
    <property type="nucleotide sequence ID" value="NZ_JASJOS010000008.1"/>
</dbReference>
<evidence type="ECO:0000313" key="2">
    <source>
        <dbReference type="EMBL" id="MDJ1482499.1"/>
    </source>
</evidence>
<sequence>MKVLCIAAIVFSAISFSSCKKDSIILPDTEHSSDKPCDSESPQDTIPSDTIPQDTIPTDSGDTEQPQGPGNLLSQMGTIKLSYDATYQLTGYDSYSNIGYTIVYENGRPVRLNFTKHPSYAIYMYDGDLVSEIVTYNGYNEVSYRHHFTYANGKLIRESQRSYISGFLTVDDYSYDANGNLTRIAVSGAASGQESDLKFSYNVLYGNYDSQPNPMPLISSEYYLPGVKLFTNNPGYRETPSSKELYTYVYSSAGLPVERATKLEGYSHVPAAIHRYSYW</sequence>
<protein>
    <recommendedName>
        <fullName evidence="4">DUF4595 domain-containing protein</fullName>
    </recommendedName>
</protein>
<dbReference type="AlphaFoldDB" id="A0AAE3QTE2"/>
<accession>A0AAE3QTE2</accession>